<evidence type="ECO:0000256" key="8">
    <source>
        <dbReference type="ARBA" id="ARBA00049047"/>
    </source>
</evidence>
<evidence type="ECO:0000256" key="7">
    <source>
        <dbReference type="ARBA" id="ARBA00023239"/>
    </source>
</evidence>
<dbReference type="NCBIfam" id="TIGR00262">
    <property type="entry name" value="trpA"/>
    <property type="match status" value="1"/>
</dbReference>
<evidence type="ECO:0000313" key="12">
    <source>
        <dbReference type="Proteomes" id="UP000265816"/>
    </source>
</evidence>
<dbReference type="InterPro" id="IPR011060">
    <property type="entry name" value="RibuloseP-bd_barrel"/>
</dbReference>
<protein>
    <recommendedName>
        <fullName evidence="9">Tryptophan synthase alpha chain</fullName>
        <ecNumber evidence="9">4.2.1.20</ecNumber>
    </recommendedName>
</protein>
<dbReference type="InterPro" id="IPR002028">
    <property type="entry name" value="Trp_synthase_suA"/>
</dbReference>
<dbReference type="FunFam" id="3.20.20.70:FF:000037">
    <property type="entry name" value="Tryptophan synthase alpha chain"/>
    <property type="match status" value="1"/>
</dbReference>
<feature type="active site" description="Proton acceptor" evidence="9">
    <location>
        <position position="51"/>
    </location>
</feature>
<sequence length="254" mass="27421">MSKFKLAEALQSAASKNEKAFVPYIMAGDGGLTTLKERLLFLQSIGATAAEIGIPFSDPVADGPVIQEAGKRALREGVTLRNVLEFLIVNREAFQIPMILMTYLNPVFQYGAAAFAEECLAAGVSGVIVPDLPIEEEEEIGLELKKRDLALIRLVSLTSTEERIAKIIDDAEGFIYAVTVNGITGSRSGYEGGIASNLEKIKSKSPIPVLAGFGISSRDQAAELSRYCDGVIVGSKIVELFHEGRQEEIKELMP</sequence>
<comment type="caution">
    <text evidence="11">The sequence shown here is derived from an EMBL/GenBank/DDBJ whole genome shotgun (WGS) entry which is preliminary data.</text>
</comment>
<dbReference type="RefSeq" id="WP_119111977.1">
    <property type="nucleotide sequence ID" value="NZ_CBCSEO010000006.1"/>
</dbReference>
<proteinExistence type="inferred from homology"/>
<dbReference type="Proteomes" id="UP000265816">
    <property type="component" value="Unassembled WGS sequence"/>
</dbReference>
<dbReference type="UniPathway" id="UPA00035">
    <property type="reaction ID" value="UER00044"/>
</dbReference>
<dbReference type="EC" id="4.2.1.20" evidence="9"/>
<feature type="active site" description="Proton acceptor" evidence="9">
    <location>
        <position position="62"/>
    </location>
</feature>
<organism evidence="11 12">
    <name type="scientific">Mesobacillus zeae</name>
    <dbReference type="NCBI Taxonomy" id="1917180"/>
    <lineage>
        <taxon>Bacteria</taxon>
        <taxon>Bacillati</taxon>
        <taxon>Bacillota</taxon>
        <taxon>Bacilli</taxon>
        <taxon>Bacillales</taxon>
        <taxon>Bacillaceae</taxon>
        <taxon>Mesobacillus</taxon>
    </lineage>
</organism>
<dbReference type="InterPro" id="IPR013785">
    <property type="entry name" value="Aldolase_TIM"/>
</dbReference>
<dbReference type="Pfam" id="PF00290">
    <property type="entry name" value="Trp_syntA"/>
    <property type="match status" value="1"/>
</dbReference>
<evidence type="ECO:0000256" key="10">
    <source>
        <dbReference type="RuleBase" id="RU003662"/>
    </source>
</evidence>
<dbReference type="HAMAP" id="MF_00131">
    <property type="entry name" value="Trp_synth_alpha"/>
    <property type="match status" value="1"/>
</dbReference>
<dbReference type="SUPFAM" id="SSF51366">
    <property type="entry name" value="Ribulose-phoshate binding barrel"/>
    <property type="match status" value="1"/>
</dbReference>
<dbReference type="Gene3D" id="3.20.20.70">
    <property type="entry name" value="Aldolase class I"/>
    <property type="match status" value="1"/>
</dbReference>
<keyword evidence="6 9" id="KW-0057">Aromatic amino acid biosynthesis</keyword>
<evidence type="ECO:0000256" key="5">
    <source>
        <dbReference type="ARBA" id="ARBA00022822"/>
    </source>
</evidence>
<evidence type="ECO:0000256" key="2">
    <source>
        <dbReference type="ARBA" id="ARBA00004733"/>
    </source>
</evidence>
<comment type="function">
    <text evidence="1 9">The alpha subunit is responsible for the aldol cleavage of indoleglycerol phosphate to indole and glyceraldehyde 3-phosphate.</text>
</comment>
<dbReference type="GO" id="GO:0004834">
    <property type="term" value="F:tryptophan synthase activity"/>
    <property type="evidence" value="ECO:0007669"/>
    <property type="project" value="UniProtKB-UniRule"/>
</dbReference>
<reference evidence="11 12" key="1">
    <citation type="submission" date="2018-08" db="EMBL/GenBank/DDBJ databases">
        <title>Bacillus jemisoniae sp. nov., Bacillus chryseoplanitiae sp. nov., Bacillus resnikiae sp. nov., and Bacillus frankliniae sp. nov., isolated from Viking spacecraft and associated surfaces.</title>
        <authorList>
            <person name="Seuylemezian A."/>
            <person name="Vaishampayan P."/>
        </authorList>
    </citation>
    <scope>NUCLEOTIDE SEQUENCE [LARGE SCALE GENOMIC DNA]</scope>
    <source>
        <strain evidence="11 12">JJ-247</strain>
    </source>
</reference>
<dbReference type="EMBL" id="QWVT01000011">
    <property type="protein sequence ID" value="RID86797.1"/>
    <property type="molecule type" value="Genomic_DNA"/>
</dbReference>
<comment type="pathway">
    <text evidence="2 9">Amino-acid biosynthesis; L-tryptophan biosynthesis; L-tryptophan from chorismate: step 5/5.</text>
</comment>
<comment type="catalytic activity">
    <reaction evidence="8 9">
        <text>(1S,2R)-1-C-(indol-3-yl)glycerol 3-phosphate + L-serine = D-glyceraldehyde 3-phosphate + L-tryptophan + H2O</text>
        <dbReference type="Rhea" id="RHEA:10532"/>
        <dbReference type="ChEBI" id="CHEBI:15377"/>
        <dbReference type="ChEBI" id="CHEBI:33384"/>
        <dbReference type="ChEBI" id="CHEBI:57912"/>
        <dbReference type="ChEBI" id="CHEBI:58866"/>
        <dbReference type="ChEBI" id="CHEBI:59776"/>
        <dbReference type="EC" id="4.2.1.20"/>
    </reaction>
</comment>
<dbReference type="CDD" id="cd04724">
    <property type="entry name" value="Tryptophan_synthase_alpha"/>
    <property type="match status" value="1"/>
</dbReference>
<evidence type="ECO:0000256" key="3">
    <source>
        <dbReference type="ARBA" id="ARBA00011270"/>
    </source>
</evidence>
<comment type="subunit">
    <text evidence="3 9">Tetramer of two alpha and two beta chains.</text>
</comment>
<keyword evidence="12" id="KW-1185">Reference proteome</keyword>
<dbReference type="PANTHER" id="PTHR43406:SF1">
    <property type="entry name" value="TRYPTOPHAN SYNTHASE ALPHA CHAIN, CHLOROPLASTIC"/>
    <property type="match status" value="1"/>
</dbReference>
<evidence type="ECO:0000256" key="6">
    <source>
        <dbReference type="ARBA" id="ARBA00023141"/>
    </source>
</evidence>
<gene>
    <name evidence="9" type="primary">trpA</name>
    <name evidence="11" type="ORF">D1970_05955</name>
</gene>
<keyword evidence="7 9" id="KW-0456">Lyase</keyword>
<dbReference type="OrthoDB" id="9804578at2"/>
<accession>A0A398BAF3</accession>
<name>A0A398BAF3_9BACI</name>
<evidence type="ECO:0000313" key="11">
    <source>
        <dbReference type="EMBL" id="RID86797.1"/>
    </source>
</evidence>
<keyword evidence="5 9" id="KW-0822">Tryptophan biosynthesis</keyword>
<evidence type="ECO:0000256" key="9">
    <source>
        <dbReference type="HAMAP-Rule" id="MF_00131"/>
    </source>
</evidence>
<dbReference type="GO" id="GO:0005829">
    <property type="term" value="C:cytosol"/>
    <property type="evidence" value="ECO:0007669"/>
    <property type="project" value="TreeGrafter"/>
</dbReference>
<dbReference type="PANTHER" id="PTHR43406">
    <property type="entry name" value="TRYPTOPHAN SYNTHASE, ALPHA CHAIN"/>
    <property type="match status" value="1"/>
</dbReference>
<keyword evidence="4 9" id="KW-0028">Amino-acid biosynthesis</keyword>
<evidence type="ECO:0000256" key="4">
    <source>
        <dbReference type="ARBA" id="ARBA00022605"/>
    </source>
</evidence>
<dbReference type="AlphaFoldDB" id="A0A398BAF3"/>
<evidence type="ECO:0000256" key="1">
    <source>
        <dbReference type="ARBA" id="ARBA00003365"/>
    </source>
</evidence>
<comment type="similarity">
    <text evidence="9 10">Belongs to the TrpA family.</text>
</comment>